<dbReference type="EMBL" id="BAAACW010000108">
    <property type="protein sequence ID" value="GAA0365063.1"/>
    <property type="molecule type" value="Genomic_DNA"/>
</dbReference>
<dbReference type="PANTHER" id="PTHR12143:SF43">
    <property type="entry name" value="PUTATIVE-RELATED"/>
    <property type="match status" value="1"/>
</dbReference>
<dbReference type="Gene3D" id="1.20.1610.10">
    <property type="entry name" value="alpha-1,2-mannosidases domains"/>
    <property type="match status" value="1"/>
</dbReference>
<proteinExistence type="predicted"/>
<dbReference type="InterPro" id="IPR008928">
    <property type="entry name" value="6-hairpin_glycosidase_sf"/>
</dbReference>
<evidence type="ECO:0000313" key="4">
    <source>
        <dbReference type="Proteomes" id="UP001501166"/>
    </source>
</evidence>
<keyword evidence="3" id="KW-0378">Hydrolase</keyword>
<evidence type="ECO:0000259" key="1">
    <source>
        <dbReference type="Pfam" id="PF07971"/>
    </source>
</evidence>
<name>A0ABN0XIH9_9LACT</name>
<evidence type="ECO:0000259" key="2">
    <source>
        <dbReference type="Pfam" id="PF17678"/>
    </source>
</evidence>
<comment type="caution">
    <text evidence="3">The sequence shown here is derived from an EMBL/GenBank/DDBJ whole genome shotgun (WGS) entry which is preliminary data.</text>
</comment>
<accession>A0ABN0XIH9</accession>
<organism evidence="3 4">
    <name type="scientific">Alkalibacterium iburiense</name>
    <dbReference type="NCBI Taxonomy" id="290589"/>
    <lineage>
        <taxon>Bacteria</taxon>
        <taxon>Bacillati</taxon>
        <taxon>Bacillota</taxon>
        <taxon>Bacilli</taxon>
        <taxon>Lactobacillales</taxon>
        <taxon>Carnobacteriaceae</taxon>
        <taxon>Alkalibacterium</taxon>
    </lineage>
</organism>
<reference evidence="3 4" key="1">
    <citation type="journal article" date="2019" name="Int. J. Syst. Evol. Microbiol.">
        <title>The Global Catalogue of Microorganisms (GCM) 10K type strain sequencing project: providing services to taxonomists for standard genome sequencing and annotation.</title>
        <authorList>
            <consortium name="The Broad Institute Genomics Platform"/>
            <consortium name="The Broad Institute Genome Sequencing Center for Infectious Disease"/>
            <person name="Wu L."/>
            <person name="Ma J."/>
        </authorList>
    </citation>
    <scope>NUCLEOTIDE SEQUENCE [LARGE SCALE GENOMIC DNA]</scope>
    <source>
        <strain evidence="3 4">JCM 12662</strain>
    </source>
</reference>
<evidence type="ECO:0000313" key="3">
    <source>
        <dbReference type="EMBL" id="GAA0365063.1"/>
    </source>
</evidence>
<keyword evidence="4" id="KW-1185">Reference proteome</keyword>
<dbReference type="InterPro" id="IPR050883">
    <property type="entry name" value="PNGase"/>
</dbReference>
<gene>
    <name evidence="3" type="ORF">GCM10008932_16610</name>
</gene>
<protein>
    <submittedName>
        <fullName evidence="3">GH92 family glycosyl hydrolase</fullName>
    </submittedName>
</protein>
<dbReference type="Gene3D" id="2.70.98.10">
    <property type="match status" value="1"/>
</dbReference>
<dbReference type="InterPro" id="IPR014718">
    <property type="entry name" value="GH-type_carb-bd"/>
</dbReference>
<dbReference type="NCBIfam" id="TIGR01180">
    <property type="entry name" value="aman2_put"/>
    <property type="match status" value="1"/>
</dbReference>
<dbReference type="PANTHER" id="PTHR12143">
    <property type="entry name" value="PEPTIDE N-GLYCANASE PNGASE -RELATED"/>
    <property type="match status" value="1"/>
</dbReference>
<dbReference type="Pfam" id="PF17678">
    <property type="entry name" value="Glyco_hydro_92N"/>
    <property type="match status" value="1"/>
</dbReference>
<dbReference type="Gene3D" id="1.20.1050.60">
    <property type="entry name" value="alpha-1,2-mannosidase"/>
    <property type="match status" value="1"/>
</dbReference>
<feature type="domain" description="Glycosyl hydrolase family 92" evidence="1">
    <location>
        <begin position="237"/>
        <end position="711"/>
    </location>
</feature>
<feature type="domain" description="Glycosyl hydrolase family 92 N-terminal" evidence="2">
    <location>
        <begin position="7"/>
        <end position="231"/>
    </location>
</feature>
<sequence>MMKVETVDTRHGTLNKSGYSNGNTLPYTGTPFGMNYFIVQSQTGSSWHFDPTYPITQGFRLTHQPSPWMGDYSWLLFTPISGRPVSNDLNRLQSSYKESEAVFNPHQLIVESLRYRVKTTIVPTKRGAKFKLDYETDKEKGLLLTANESVTYEVDKKNNRLYGCVPQPVNDGKNTLNMYVVLDFDESDLDGIELKHIHDKNWKESSDVKDSFVWLSLATEQKNLTFSLGTSFISREQAVLNLEREVSPYSLEELTDQSAHEWESHLNRVTVKDKNRQKVDSFNQYMYRLFLFPQTYYERDEYNQTIHFDSYSETVKEGKLFTNNGFWDTYRTVYPLFSIIYPEMYKDILEGIKHFYLESGHLPKWLSPDERGLMPGTLINAVISDAIVKDILPKEEAELFLDAMVKESTEAPKERKFGRAGVKEMLELGYVSNKEIENVNQTQDNAYSDFCIMQAAKKLGRHDIEERYRKEAENYRHLFDKNTGFLRGKDSEGQFADSFTPEDWGFDYTEGSAWQNALAFYHDNQGYIDLLGGKEKFIDHLTTLANEKPVFEIGNYGMEIHEMSEMSTVDFGQIAISNQPSFHIPYLYAYAGKPEYTQHVVKQLSTHAFKDGFDGFPGDEDNGSMSGWFIFSHLGFYPVTPGVPEYVLGIPQFDEMTIRLDNDQSFTIRVEGNVPQNSFVHSIQLNGQMYENLFISQDDIVKGGEMTVRLSLLPNAKEYTVDQLPYSLSNDK</sequence>
<dbReference type="InterPro" id="IPR005887">
    <property type="entry name" value="GH92_a_mannosidase_put"/>
</dbReference>
<dbReference type="SUPFAM" id="SSF48208">
    <property type="entry name" value="Six-hairpin glycosidases"/>
    <property type="match status" value="1"/>
</dbReference>
<dbReference type="Pfam" id="PF07971">
    <property type="entry name" value="Glyco_hydro_92"/>
    <property type="match status" value="1"/>
</dbReference>
<dbReference type="InterPro" id="IPR041371">
    <property type="entry name" value="GH92_N"/>
</dbReference>
<dbReference type="InterPro" id="IPR012939">
    <property type="entry name" value="Glyco_hydro_92"/>
</dbReference>
<dbReference type="Gene3D" id="3.30.2080.10">
    <property type="entry name" value="GH92 mannosidase domain"/>
    <property type="match status" value="1"/>
</dbReference>
<dbReference type="Proteomes" id="UP001501166">
    <property type="component" value="Unassembled WGS sequence"/>
</dbReference>
<dbReference type="RefSeq" id="WP_343755601.1">
    <property type="nucleotide sequence ID" value="NZ_BAAACW010000108.1"/>
</dbReference>
<dbReference type="GO" id="GO:0016787">
    <property type="term" value="F:hydrolase activity"/>
    <property type="evidence" value="ECO:0007669"/>
    <property type="project" value="UniProtKB-KW"/>
</dbReference>